<evidence type="ECO:0000259" key="1">
    <source>
        <dbReference type="Pfam" id="PF26405"/>
    </source>
</evidence>
<dbReference type="InterPro" id="IPR058416">
    <property type="entry name" value="DUF8103"/>
</dbReference>
<accession>A0A643K2Y1</accession>
<evidence type="ECO:0000313" key="2">
    <source>
        <dbReference type="EMBL" id="KAB1187465.1"/>
    </source>
</evidence>
<proteinExistence type="predicted"/>
<gene>
    <name evidence="2" type="ORF">Hfx1149_05245</name>
</gene>
<comment type="caution">
    <text evidence="2">The sequence shown here is derived from an EMBL/GenBank/DDBJ whole genome shotgun (WGS) entry which is preliminary data.</text>
</comment>
<organism evidence="2">
    <name type="scientific">Haloferax sp. CBA1149</name>
    <dbReference type="NCBI Taxonomy" id="2650753"/>
    <lineage>
        <taxon>Archaea</taxon>
        <taxon>Methanobacteriati</taxon>
        <taxon>Methanobacteriota</taxon>
        <taxon>Stenosarchaea group</taxon>
        <taxon>Halobacteria</taxon>
        <taxon>Halobacteriales</taxon>
        <taxon>Haloferacaceae</taxon>
        <taxon>Haloferax</taxon>
    </lineage>
</organism>
<dbReference type="RefSeq" id="WP_151136141.1">
    <property type="nucleotide sequence ID" value="NZ_VZUS01000001.1"/>
</dbReference>
<feature type="domain" description="DUF8103" evidence="1">
    <location>
        <begin position="1"/>
        <end position="86"/>
    </location>
</feature>
<reference evidence="2" key="1">
    <citation type="submission" date="2019-09" db="EMBL/GenBank/DDBJ databases">
        <title>Genomic analysis of Haloferax sp. CBA1149.</title>
        <authorList>
            <person name="Roh S.W."/>
        </authorList>
    </citation>
    <scope>NUCLEOTIDE SEQUENCE</scope>
    <source>
        <strain evidence="2">CBA1149</strain>
    </source>
</reference>
<dbReference type="AlphaFoldDB" id="A0A643K2Y1"/>
<name>A0A643K2Y1_9EURY</name>
<dbReference type="Pfam" id="PF26405">
    <property type="entry name" value="DUF8103"/>
    <property type="match status" value="1"/>
</dbReference>
<sequence>MTERREGKSEEFRELPDDGAVAWTITKALLEASDATSRALEMHLMQTQYDADADTDTASITQYIDAAIEQHQQIIEDLRLARDGLDYDGTQ</sequence>
<protein>
    <recommendedName>
        <fullName evidence="1">DUF8103 domain-containing protein</fullName>
    </recommendedName>
</protein>
<dbReference type="EMBL" id="VZUS01000001">
    <property type="protein sequence ID" value="KAB1187465.1"/>
    <property type="molecule type" value="Genomic_DNA"/>
</dbReference>